<dbReference type="GO" id="GO:0016787">
    <property type="term" value="F:hydrolase activity"/>
    <property type="evidence" value="ECO:0007669"/>
    <property type="project" value="UniProtKB-KW"/>
</dbReference>
<evidence type="ECO:0000259" key="2">
    <source>
        <dbReference type="Pfam" id="PF03959"/>
    </source>
</evidence>
<evidence type="ECO:0000313" key="4">
    <source>
        <dbReference type="Proteomes" id="UP000034291"/>
    </source>
</evidence>
<organism evidence="3 4">
    <name type="scientific">Aspergillus rambellii</name>
    <dbReference type="NCBI Taxonomy" id="308745"/>
    <lineage>
        <taxon>Eukaryota</taxon>
        <taxon>Fungi</taxon>
        <taxon>Dikarya</taxon>
        <taxon>Ascomycota</taxon>
        <taxon>Pezizomycotina</taxon>
        <taxon>Eurotiomycetes</taxon>
        <taxon>Eurotiomycetidae</taxon>
        <taxon>Eurotiales</taxon>
        <taxon>Aspergillaceae</taxon>
        <taxon>Aspergillus</taxon>
        <taxon>Aspergillus subgen. Nidulantes</taxon>
    </lineage>
</organism>
<reference evidence="3 4" key="1">
    <citation type="submission" date="2015-02" db="EMBL/GenBank/DDBJ databases">
        <title>Draft Genome Sequences of Two Closely-Related Aflatoxigenic Aspergillus Species Obtained from the Cote d'Ivoire.</title>
        <authorList>
            <person name="Moore G.G."/>
            <person name="Beltz S.B."/>
            <person name="Mack B.M."/>
        </authorList>
    </citation>
    <scope>NUCLEOTIDE SEQUENCE [LARGE SCALE GENOMIC DNA]</scope>
    <source>
        <strain evidence="3 4">SRRC1468</strain>
    </source>
</reference>
<proteinExistence type="predicted"/>
<dbReference type="PANTHER" id="PTHR48070">
    <property type="entry name" value="ESTERASE OVCA2"/>
    <property type="match status" value="1"/>
</dbReference>
<feature type="domain" description="Serine hydrolase" evidence="2">
    <location>
        <begin position="2"/>
        <end position="198"/>
    </location>
</feature>
<dbReference type="InterPro" id="IPR029058">
    <property type="entry name" value="AB_hydrolase_fold"/>
</dbReference>
<dbReference type="GO" id="GO:0005737">
    <property type="term" value="C:cytoplasm"/>
    <property type="evidence" value="ECO:0007669"/>
    <property type="project" value="TreeGrafter"/>
</dbReference>
<comment type="caution">
    <text evidence="3">The sequence shown here is derived from an EMBL/GenBank/DDBJ whole genome shotgun (WGS) entry which is preliminary data.</text>
</comment>
<dbReference type="Proteomes" id="UP000034291">
    <property type="component" value="Unassembled WGS sequence"/>
</dbReference>
<evidence type="ECO:0000313" key="3">
    <source>
        <dbReference type="EMBL" id="KKK13885.1"/>
    </source>
</evidence>
<dbReference type="GO" id="GO:0019748">
    <property type="term" value="P:secondary metabolic process"/>
    <property type="evidence" value="ECO:0007669"/>
    <property type="project" value="TreeGrafter"/>
</dbReference>
<dbReference type="OrthoDB" id="2094269at2759"/>
<dbReference type="EMBL" id="JZBS01003727">
    <property type="protein sequence ID" value="KKK13885.1"/>
    <property type="molecule type" value="Genomic_DNA"/>
</dbReference>
<dbReference type="InterPro" id="IPR050593">
    <property type="entry name" value="LovG"/>
</dbReference>
<dbReference type="PANTHER" id="PTHR48070:SF7">
    <property type="entry name" value="SERINE HYDROLASE FSH DOMAIN-CONTAINING PROTEIN-RELATED"/>
    <property type="match status" value="1"/>
</dbReference>
<accession>A0A0F8W7N1</accession>
<dbReference type="Pfam" id="PF03959">
    <property type="entry name" value="FSH1"/>
    <property type="match status" value="1"/>
</dbReference>
<dbReference type="AlphaFoldDB" id="A0A0F8W7N1"/>
<protein>
    <recommendedName>
        <fullName evidence="2">Serine hydrolase domain-containing protein</fullName>
    </recommendedName>
</protein>
<dbReference type="Gene3D" id="3.40.50.1820">
    <property type="entry name" value="alpha/beta hydrolase"/>
    <property type="match status" value="1"/>
</dbReference>
<sequence>MRFLCLHGAGTGAEIFEIQSGGIIQALESQGHKFKFINGKVNTEVEPELKGIFPPPFYSHYPRDTAPGTDLSKAIEYTLDIIARDGPFDAVLGFSQGAALAFSLLMHHAQTHPSSPPLFKTAVFICGAAPYELSGLTLFSLKEGQAYPVSIPTAHIVGKLDPLYPVSMDLYASCEPSMAELYDHGSKHMIPFDVKNNDAMVAVIERTIQRALRG</sequence>
<keyword evidence="4" id="KW-1185">Reference proteome</keyword>
<evidence type="ECO:0000256" key="1">
    <source>
        <dbReference type="ARBA" id="ARBA00022801"/>
    </source>
</evidence>
<dbReference type="SUPFAM" id="SSF53474">
    <property type="entry name" value="alpha/beta-Hydrolases"/>
    <property type="match status" value="1"/>
</dbReference>
<keyword evidence="1" id="KW-0378">Hydrolase</keyword>
<name>A0A0F8W7N1_9EURO</name>
<gene>
    <name evidence="3" type="ORF">ARAM_004235</name>
</gene>
<dbReference type="InterPro" id="IPR005645">
    <property type="entry name" value="FSH-like_dom"/>
</dbReference>
<dbReference type="GO" id="GO:0005634">
    <property type="term" value="C:nucleus"/>
    <property type="evidence" value="ECO:0007669"/>
    <property type="project" value="TreeGrafter"/>
</dbReference>